<evidence type="ECO:0000256" key="3">
    <source>
        <dbReference type="ARBA" id="ARBA00023082"/>
    </source>
</evidence>
<reference evidence="9 11" key="2">
    <citation type="submission" date="2019-04" db="EMBL/GenBank/DDBJ databases">
        <title>Pedobacter sp. RP-1-16 sp. nov., isolated from Arctic soil.</title>
        <authorList>
            <person name="Dahal R.H."/>
            <person name="Kim D.-U."/>
        </authorList>
    </citation>
    <scope>NUCLEOTIDE SEQUENCE [LARGE SCALE GENOMIC DNA]</scope>
    <source>
        <strain evidence="9 11">RP-1-16</strain>
    </source>
</reference>
<evidence type="ECO:0000256" key="4">
    <source>
        <dbReference type="ARBA" id="ARBA00023125"/>
    </source>
</evidence>
<dbReference type="InterPro" id="IPR013249">
    <property type="entry name" value="RNA_pol_sigma70_r4_t2"/>
</dbReference>
<evidence type="ECO:0000313" key="11">
    <source>
        <dbReference type="Proteomes" id="UP000309594"/>
    </source>
</evidence>
<keyword evidence="5" id="KW-0804">Transcription</keyword>
<comment type="similarity">
    <text evidence="1">Belongs to the sigma-70 factor family. ECF subfamily.</text>
</comment>
<dbReference type="NCBIfam" id="TIGR02937">
    <property type="entry name" value="sigma70-ECF"/>
    <property type="match status" value="1"/>
</dbReference>
<proteinExistence type="inferred from homology"/>
<dbReference type="Pfam" id="PF04542">
    <property type="entry name" value="Sigma70_r2"/>
    <property type="match status" value="1"/>
</dbReference>
<gene>
    <name evidence="8" type="ORF">EZ444_11110</name>
    <name evidence="9" type="ORF">FBD94_21305</name>
</gene>
<reference evidence="8 10" key="1">
    <citation type="submission" date="2019-02" db="EMBL/GenBank/DDBJ databases">
        <title>Pedobacter sp. RP-3-8 sp. nov., isolated from Arctic soil.</title>
        <authorList>
            <person name="Dahal R.H."/>
        </authorList>
    </citation>
    <scope>NUCLEOTIDE SEQUENCE [LARGE SCALE GENOMIC DNA]</scope>
    <source>
        <strain evidence="8 10">RP-3-8</strain>
    </source>
</reference>
<dbReference type="EMBL" id="SWDX01000010">
    <property type="protein sequence ID" value="TKC57258.1"/>
    <property type="molecule type" value="Genomic_DNA"/>
</dbReference>
<dbReference type="InterPro" id="IPR036388">
    <property type="entry name" value="WH-like_DNA-bd_sf"/>
</dbReference>
<dbReference type="GO" id="GO:0003677">
    <property type="term" value="F:DNA binding"/>
    <property type="evidence" value="ECO:0007669"/>
    <property type="project" value="UniProtKB-KW"/>
</dbReference>
<evidence type="ECO:0000313" key="10">
    <source>
        <dbReference type="Proteomes" id="UP000291117"/>
    </source>
</evidence>
<dbReference type="GO" id="GO:0006352">
    <property type="term" value="P:DNA-templated transcription initiation"/>
    <property type="evidence" value="ECO:0007669"/>
    <property type="project" value="InterPro"/>
</dbReference>
<dbReference type="InterPro" id="IPR013325">
    <property type="entry name" value="RNA_pol_sigma_r2"/>
</dbReference>
<dbReference type="CDD" id="cd06171">
    <property type="entry name" value="Sigma70_r4"/>
    <property type="match status" value="1"/>
</dbReference>
<name>A0A4U1G1G1_9SPHI</name>
<sequence>MLKVLKKSTGLAELIAAAKDQKESAKEALYKFYYGYLMAVIMRYTRNSNDSEELVNDSFIRIFQNLSKFCPPTQSADLEKAFMGWIVKISCRIAIDFLRKGKLLTVDEELYDDVHPLINPDVMPHLNAQDILKMINNLPETQRLIFNMYEIEGFSHEEISRTLNVQENISRVYLGRAKQKLRLLYQKSTVDSDGTY</sequence>
<dbReference type="PANTHER" id="PTHR43133:SF8">
    <property type="entry name" value="RNA POLYMERASE SIGMA FACTOR HI_1459-RELATED"/>
    <property type="match status" value="1"/>
</dbReference>
<keyword evidence="3" id="KW-0731">Sigma factor</keyword>
<comment type="caution">
    <text evidence="9">The sequence shown here is derived from an EMBL/GenBank/DDBJ whole genome shotgun (WGS) entry which is preliminary data.</text>
</comment>
<evidence type="ECO:0000256" key="5">
    <source>
        <dbReference type="ARBA" id="ARBA00023163"/>
    </source>
</evidence>
<dbReference type="Gene3D" id="1.10.1740.10">
    <property type="match status" value="1"/>
</dbReference>
<evidence type="ECO:0000259" key="6">
    <source>
        <dbReference type="Pfam" id="PF04542"/>
    </source>
</evidence>
<evidence type="ECO:0000313" key="9">
    <source>
        <dbReference type="EMBL" id="TKC57258.1"/>
    </source>
</evidence>
<dbReference type="PANTHER" id="PTHR43133">
    <property type="entry name" value="RNA POLYMERASE ECF-TYPE SIGMA FACTO"/>
    <property type="match status" value="1"/>
</dbReference>
<accession>A0A4R0N956</accession>
<dbReference type="AlphaFoldDB" id="A0A4U1G1G1"/>
<accession>A0A4U1G1G1</accession>
<dbReference type="OrthoDB" id="1491902at2"/>
<dbReference type="SUPFAM" id="SSF88659">
    <property type="entry name" value="Sigma3 and sigma4 domains of RNA polymerase sigma factors"/>
    <property type="match status" value="1"/>
</dbReference>
<feature type="domain" description="RNA polymerase sigma factor 70 region 4 type 2" evidence="7">
    <location>
        <begin position="129"/>
        <end position="181"/>
    </location>
</feature>
<feature type="domain" description="RNA polymerase sigma-70 region 2" evidence="6">
    <location>
        <begin position="29"/>
        <end position="101"/>
    </location>
</feature>
<dbReference type="Proteomes" id="UP000309594">
    <property type="component" value="Unassembled WGS sequence"/>
</dbReference>
<dbReference type="InterPro" id="IPR007627">
    <property type="entry name" value="RNA_pol_sigma70_r2"/>
</dbReference>
<dbReference type="Proteomes" id="UP000291117">
    <property type="component" value="Unassembled WGS sequence"/>
</dbReference>
<keyword evidence="4" id="KW-0238">DNA-binding</keyword>
<dbReference type="InterPro" id="IPR039425">
    <property type="entry name" value="RNA_pol_sigma-70-like"/>
</dbReference>
<dbReference type="GO" id="GO:0016987">
    <property type="term" value="F:sigma factor activity"/>
    <property type="evidence" value="ECO:0007669"/>
    <property type="project" value="UniProtKB-KW"/>
</dbReference>
<evidence type="ECO:0000256" key="2">
    <source>
        <dbReference type="ARBA" id="ARBA00023015"/>
    </source>
</evidence>
<dbReference type="Pfam" id="PF08281">
    <property type="entry name" value="Sigma70_r4_2"/>
    <property type="match status" value="1"/>
</dbReference>
<organism evidence="9 11">
    <name type="scientific">Pedobacter hiemivivus</name>
    <dbReference type="NCBI Taxonomy" id="2530454"/>
    <lineage>
        <taxon>Bacteria</taxon>
        <taxon>Pseudomonadati</taxon>
        <taxon>Bacteroidota</taxon>
        <taxon>Sphingobacteriia</taxon>
        <taxon>Sphingobacteriales</taxon>
        <taxon>Sphingobacteriaceae</taxon>
        <taxon>Pedobacter</taxon>
    </lineage>
</organism>
<keyword evidence="2" id="KW-0805">Transcription regulation</keyword>
<evidence type="ECO:0000313" key="8">
    <source>
        <dbReference type="EMBL" id="TCC96701.1"/>
    </source>
</evidence>
<dbReference type="InterPro" id="IPR013324">
    <property type="entry name" value="RNA_pol_sigma_r3/r4-like"/>
</dbReference>
<dbReference type="InterPro" id="IPR014284">
    <property type="entry name" value="RNA_pol_sigma-70_dom"/>
</dbReference>
<dbReference type="Gene3D" id="1.10.10.10">
    <property type="entry name" value="Winged helix-like DNA-binding domain superfamily/Winged helix DNA-binding domain"/>
    <property type="match status" value="1"/>
</dbReference>
<evidence type="ECO:0000259" key="7">
    <source>
        <dbReference type="Pfam" id="PF08281"/>
    </source>
</evidence>
<evidence type="ECO:0000256" key="1">
    <source>
        <dbReference type="ARBA" id="ARBA00010641"/>
    </source>
</evidence>
<protein>
    <submittedName>
        <fullName evidence="9">RNA polymerase sigma factor</fullName>
    </submittedName>
</protein>
<dbReference type="SUPFAM" id="SSF88946">
    <property type="entry name" value="Sigma2 domain of RNA polymerase sigma factors"/>
    <property type="match status" value="1"/>
</dbReference>
<dbReference type="EMBL" id="SJSM01000005">
    <property type="protein sequence ID" value="TCC96701.1"/>
    <property type="molecule type" value="Genomic_DNA"/>
</dbReference>
<keyword evidence="10" id="KW-1185">Reference proteome</keyword>